<organism evidence="2 3">
    <name type="scientific">Kitasatospora xanthocidica</name>
    <dbReference type="NCBI Taxonomy" id="83382"/>
    <lineage>
        <taxon>Bacteria</taxon>
        <taxon>Bacillati</taxon>
        <taxon>Actinomycetota</taxon>
        <taxon>Actinomycetes</taxon>
        <taxon>Kitasatosporales</taxon>
        <taxon>Streptomycetaceae</taxon>
        <taxon>Kitasatospora</taxon>
    </lineage>
</organism>
<dbReference type="PROSITE" id="PS50943">
    <property type="entry name" value="HTH_CROC1"/>
    <property type="match status" value="1"/>
</dbReference>
<dbReference type="AlphaFoldDB" id="A0A372ZM90"/>
<dbReference type="Proteomes" id="UP000263377">
    <property type="component" value="Unassembled WGS sequence"/>
</dbReference>
<reference evidence="2 3" key="1">
    <citation type="submission" date="2018-08" db="EMBL/GenBank/DDBJ databases">
        <title>Diversity &amp; Physiological Properties of Lignin-Decomposing Actinobacteria from Soil.</title>
        <authorList>
            <person name="Roh S.G."/>
            <person name="Kim S.B."/>
        </authorList>
    </citation>
    <scope>NUCLEOTIDE SEQUENCE [LARGE SCALE GENOMIC DNA]</scope>
    <source>
        <strain evidence="2 3">MMS17-GH009</strain>
    </source>
</reference>
<evidence type="ECO:0000313" key="2">
    <source>
        <dbReference type="EMBL" id="RGD56946.1"/>
    </source>
</evidence>
<keyword evidence="3" id="KW-1185">Reference proteome</keyword>
<evidence type="ECO:0000313" key="3">
    <source>
        <dbReference type="Proteomes" id="UP000263377"/>
    </source>
</evidence>
<gene>
    <name evidence="2" type="ORF">DR950_03300</name>
</gene>
<dbReference type="EMBL" id="QVIG01000001">
    <property type="protein sequence ID" value="RGD56946.1"/>
    <property type="molecule type" value="Genomic_DNA"/>
</dbReference>
<name>A0A372ZM90_9ACTN</name>
<protein>
    <submittedName>
        <fullName evidence="2">XRE family transcriptional regulator</fullName>
    </submittedName>
</protein>
<comment type="caution">
    <text evidence="2">The sequence shown here is derived from an EMBL/GenBank/DDBJ whole genome shotgun (WGS) entry which is preliminary data.</text>
</comment>
<sequence>MAEPGASTLAEKIETLFRTVRRPNREQYSNEDVARACREATGETFSATYLWQLRTGKRDNPTKRHLEALAGFFHVSPAYFFDDRSEEIVAELALLEALRDAGVRNMALRAVELSPEALDTVSDVIETIARREAARGKPSP</sequence>
<evidence type="ECO:0000259" key="1">
    <source>
        <dbReference type="PROSITE" id="PS50943"/>
    </source>
</evidence>
<dbReference type="RefSeq" id="WP_049659008.1">
    <property type="nucleotide sequence ID" value="NZ_QVIG01000001.1"/>
</dbReference>
<proteinExistence type="predicted"/>
<dbReference type="Gene3D" id="1.10.260.40">
    <property type="entry name" value="lambda repressor-like DNA-binding domains"/>
    <property type="match status" value="1"/>
</dbReference>
<dbReference type="InterPro" id="IPR010982">
    <property type="entry name" value="Lambda_DNA-bd_dom_sf"/>
</dbReference>
<accession>A0A372ZM90</accession>
<feature type="domain" description="HTH cro/C1-type" evidence="1">
    <location>
        <begin position="46"/>
        <end position="80"/>
    </location>
</feature>
<dbReference type="InterPro" id="IPR001387">
    <property type="entry name" value="Cro/C1-type_HTH"/>
</dbReference>
<dbReference type="SUPFAM" id="SSF47413">
    <property type="entry name" value="lambda repressor-like DNA-binding domains"/>
    <property type="match status" value="1"/>
</dbReference>
<dbReference type="GO" id="GO:0003677">
    <property type="term" value="F:DNA binding"/>
    <property type="evidence" value="ECO:0007669"/>
    <property type="project" value="InterPro"/>
</dbReference>